<gene>
    <name evidence="2" type="ORF">AVL57_10255</name>
    <name evidence="3" type="ORF">Q4527_12760</name>
</gene>
<organism evidence="3 5">
    <name type="scientific">Alteromonas stellipolaris</name>
    <dbReference type="NCBI Taxonomy" id="233316"/>
    <lineage>
        <taxon>Bacteria</taxon>
        <taxon>Pseudomonadati</taxon>
        <taxon>Pseudomonadota</taxon>
        <taxon>Gammaproteobacteria</taxon>
        <taxon>Alteromonadales</taxon>
        <taxon>Alteromonadaceae</taxon>
        <taxon>Alteromonas/Salinimonas group</taxon>
        <taxon>Alteromonas</taxon>
    </lineage>
</organism>
<evidence type="ECO:0000313" key="3">
    <source>
        <dbReference type="EMBL" id="MDO6578271.1"/>
    </source>
</evidence>
<dbReference type="Gene3D" id="1.10.10.10">
    <property type="entry name" value="Winged helix-like DNA-binding domain superfamily/Winged helix DNA-binding domain"/>
    <property type="match status" value="1"/>
</dbReference>
<evidence type="ECO:0000313" key="2">
    <source>
        <dbReference type="EMBL" id="AMJ74314.1"/>
    </source>
</evidence>
<dbReference type="PANTHER" id="PTHR37318">
    <property type="entry name" value="BSL7504 PROTEIN"/>
    <property type="match status" value="1"/>
</dbReference>
<accession>A0AAW7Z1D2</accession>
<dbReference type="Proteomes" id="UP000056750">
    <property type="component" value="Chromosome"/>
</dbReference>
<dbReference type="Proteomes" id="UP001170717">
    <property type="component" value="Unassembled WGS sequence"/>
</dbReference>
<reference evidence="2 4" key="1">
    <citation type="submission" date="2015-12" db="EMBL/GenBank/DDBJ databases">
        <title>Intraspecies pangenome expansion in the marine bacterium Alteromonas.</title>
        <authorList>
            <person name="Lopez-Perez M."/>
            <person name="Rodriguez-Valera F."/>
        </authorList>
    </citation>
    <scope>NUCLEOTIDE SEQUENCE [LARGE SCALE GENOMIC DNA]</scope>
    <source>
        <strain evidence="2 4">LMG 21861</strain>
    </source>
</reference>
<dbReference type="PANTHER" id="PTHR37318:SF1">
    <property type="entry name" value="BSL7504 PROTEIN"/>
    <property type="match status" value="1"/>
</dbReference>
<dbReference type="SUPFAM" id="SSF46785">
    <property type="entry name" value="Winged helix' DNA-binding domain"/>
    <property type="match status" value="1"/>
</dbReference>
<proteinExistence type="predicted"/>
<dbReference type="InterPro" id="IPR027395">
    <property type="entry name" value="WH_DNA-bd_dom"/>
</dbReference>
<evidence type="ECO:0000259" key="1">
    <source>
        <dbReference type="Pfam" id="PF13601"/>
    </source>
</evidence>
<dbReference type="RefSeq" id="WP_057793095.1">
    <property type="nucleotide sequence ID" value="NZ_CAXIBE010000007.1"/>
</dbReference>
<name>A0AAW7Z1D2_9ALTE</name>
<evidence type="ECO:0000313" key="5">
    <source>
        <dbReference type="Proteomes" id="UP001170717"/>
    </source>
</evidence>
<dbReference type="InterPro" id="IPR036388">
    <property type="entry name" value="WH-like_DNA-bd_sf"/>
</dbReference>
<dbReference type="KEGG" id="asq:AVL57_10255"/>
<dbReference type="InterPro" id="IPR036390">
    <property type="entry name" value="WH_DNA-bd_sf"/>
</dbReference>
<reference evidence="3" key="2">
    <citation type="submission" date="2023-07" db="EMBL/GenBank/DDBJ databases">
        <title>Genome content predicts the carbon catabolic preferences of heterotrophic bacteria.</title>
        <authorList>
            <person name="Gralka M."/>
        </authorList>
    </citation>
    <scope>NUCLEOTIDE SEQUENCE</scope>
    <source>
        <strain evidence="3">F2M12</strain>
    </source>
</reference>
<keyword evidence="4" id="KW-1185">Reference proteome</keyword>
<sequence length="96" mass="10985">MYKAEFDHVIHAPNRLQICSILSITAEIEFKVLREELDLSESALSKHLKTLVQANYVCLSKRTDFGRQRTWLSLTKEGQRAYLNHVSALKAIVKGL</sequence>
<dbReference type="EMBL" id="CP013926">
    <property type="protein sequence ID" value="AMJ74314.1"/>
    <property type="molecule type" value="Genomic_DNA"/>
</dbReference>
<dbReference type="Pfam" id="PF13601">
    <property type="entry name" value="HTH_34"/>
    <property type="match status" value="1"/>
</dbReference>
<protein>
    <submittedName>
        <fullName evidence="2 3">Transcriptional regulator</fullName>
    </submittedName>
</protein>
<evidence type="ECO:0000313" key="4">
    <source>
        <dbReference type="Proteomes" id="UP000056750"/>
    </source>
</evidence>
<dbReference type="AlphaFoldDB" id="A0AAW7Z1D2"/>
<feature type="domain" description="Winged helix DNA-binding" evidence="1">
    <location>
        <begin position="15"/>
        <end position="93"/>
    </location>
</feature>
<dbReference type="EMBL" id="JAUOQI010000008">
    <property type="protein sequence ID" value="MDO6578271.1"/>
    <property type="molecule type" value="Genomic_DNA"/>
</dbReference>